<evidence type="ECO:0000256" key="2">
    <source>
        <dbReference type="ARBA" id="ARBA00006275"/>
    </source>
</evidence>
<evidence type="ECO:0000259" key="7">
    <source>
        <dbReference type="Pfam" id="PF14322"/>
    </source>
</evidence>
<feature type="domain" description="SusD-like N-terminal" evidence="7">
    <location>
        <begin position="29"/>
        <end position="228"/>
    </location>
</feature>
<dbReference type="Gene3D" id="1.25.40.390">
    <property type="match status" value="1"/>
</dbReference>
<dbReference type="RefSeq" id="WP_345232082.1">
    <property type="nucleotide sequence ID" value="NZ_BAABIQ010000036.1"/>
</dbReference>
<reference evidence="9" key="1">
    <citation type="journal article" date="2019" name="Int. J. Syst. Evol. Microbiol.">
        <title>The Global Catalogue of Microorganisms (GCM) 10K type strain sequencing project: providing services to taxonomists for standard genome sequencing and annotation.</title>
        <authorList>
            <consortium name="The Broad Institute Genomics Platform"/>
            <consortium name="The Broad Institute Genome Sequencing Center for Infectious Disease"/>
            <person name="Wu L."/>
            <person name="Ma J."/>
        </authorList>
    </citation>
    <scope>NUCLEOTIDE SEQUENCE [LARGE SCALE GENOMIC DNA]</scope>
    <source>
        <strain evidence="9">JCM 18200</strain>
    </source>
</reference>
<dbReference type="Gene3D" id="2.20.20.130">
    <property type="match status" value="1"/>
</dbReference>
<accession>A0ABP9BGW3</accession>
<dbReference type="InterPro" id="IPR011990">
    <property type="entry name" value="TPR-like_helical_dom_sf"/>
</dbReference>
<feature type="domain" description="RagB/SusD" evidence="6">
    <location>
        <begin position="337"/>
        <end position="470"/>
    </location>
</feature>
<sequence>MNSNSILKQARKIFLLGFLGFLVSACSKNFLDQKPYTSVTPEDALDDASDIAIALNGAYADLRDVSLYGRTLPVFGDLYADNAFTSIKNSGKYVAFDNYTVFANNGDFSGIWNMSYNTILRVNNIINAPVDDESVRSDKGEAYALRALMYFNLVRIFARPYTESPQALGIPIVLTYDPALKPARNTVAEVYEQILADLDQAISREPVYHGSARISLYAAKALQAKVWLYMGDFEKALAVANDVINNSGFQLVAKDELLSYWADGTYHGADVKKETLFEVDADEVSNISFNELACIYNQNSAGDLLANETLYGLYSATDVRRGLFKEGAREQGEPNAVLVQKYKNYTGNFDNKKVLRFSEMYLIAAECNTRLGKDEQAKAVLSTWMAERDPAFTTAASGDELLELIIQERRKEFAFEGDRFLDLNRLQLDLHRKGGNYAVKDLVFSDYRRIAPIPKAEMDANGNMKQNPDYTE</sequence>
<gene>
    <name evidence="8" type="ORF">GCM10023231_24540</name>
</gene>
<evidence type="ECO:0000256" key="5">
    <source>
        <dbReference type="ARBA" id="ARBA00023237"/>
    </source>
</evidence>
<dbReference type="Gene3D" id="1.25.40.900">
    <property type="match status" value="1"/>
</dbReference>
<evidence type="ECO:0000256" key="4">
    <source>
        <dbReference type="ARBA" id="ARBA00023136"/>
    </source>
</evidence>
<organism evidence="8 9">
    <name type="scientific">Olivibacter ginsenosidimutans</name>
    <dbReference type="NCBI Taxonomy" id="1176537"/>
    <lineage>
        <taxon>Bacteria</taxon>
        <taxon>Pseudomonadati</taxon>
        <taxon>Bacteroidota</taxon>
        <taxon>Sphingobacteriia</taxon>
        <taxon>Sphingobacteriales</taxon>
        <taxon>Sphingobacteriaceae</taxon>
        <taxon>Olivibacter</taxon>
    </lineage>
</organism>
<keyword evidence="4" id="KW-0472">Membrane</keyword>
<dbReference type="InterPro" id="IPR012944">
    <property type="entry name" value="SusD_RagB_dom"/>
</dbReference>
<evidence type="ECO:0000256" key="1">
    <source>
        <dbReference type="ARBA" id="ARBA00004442"/>
    </source>
</evidence>
<dbReference type="SUPFAM" id="SSF48452">
    <property type="entry name" value="TPR-like"/>
    <property type="match status" value="1"/>
</dbReference>
<evidence type="ECO:0000313" key="9">
    <source>
        <dbReference type="Proteomes" id="UP001501411"/>
    </source>
</evidence>
<dbReference type="Pfam" id="PF14322">
    <property type="entry name" value="SusD-like_3"/>
    <property type="match status" value="1"/>
</dbReference>
<keyword evidence="9" id="KW-1185">Reference proteome</keyword>
<dbReference type="Proteomes" id="UP001501411">
    <property type="component" value="Unassembled WGS sequence"/>
</dbReference>
<keyword evidence="5" id="KW-0998">Cell outer membrane</keyword>
<evidence type="ECO:0000256" key="3">
    <source>
        <dbReference type="ARBA" id="ARBA00022729"/>
    </source>
</evidence>
<keyword evidence="3" id="KW-0732">Signal</keyword>
<dbReference type="Pfam" id="PF07980">
    <property type="entry name" value="SusD_RagB"/>
    <property type="match status" value="1"/>
</dbReference>
<name>A0ABP9BGW3_9SPHI</name>
<proteinExistence type="inferred from homology"/>
<dbReference type="CDD" id="cd08977">
    <property type="entry name" value="SusD"/>
    <property type="match status" value="1"/>
</dbReference>
<evidence type="ECO:0000259" key="6">
    <source>
        <dbReference type="Pfam" id="PF07980"/>
    </source>
</evidence>
<protein>
    <submittedName>
        <fullName evidence="8">RagB/SusD family nutrient uptake outer membrane protein</fullName>
    </submittedName>
</protein>
<comment type="subcellular location">
    <subcellularLocation>
        <location evidence="1">Cell outer membrane</location>
    </subcellularLocation>
</comment>
<dbReference type="EMBL" id="BAABIQ010000036">
    <property type="protein sequence ID" value="GAA4795225.1"/>
    <property type="molecule type" value="Genomic_DNA"/>
</dbReference>
<comment type="similarity">
    <text evidence="2">Belongs to the SusD family.</text>
</comment>
<evidence type="ECO:0000313" key="8">
    <source>
        <dbReference type="EMBL" id="GAA4795225.1"/>
    </source>
</evidence>
<dbReference type="InterPro" id="IPR033985">
    <property type="entry name" value="SusD-like_N"/>
</dbReference>
<comment type="caution">
    <text evidence="8">The sequence shown here is derived from an EMBL/GenBank/DDBJ whole genome shotgun (WGS) entry which is preliminary data.</text>
</comment>